<name>A0A8T1PEK8_CARIL</name>
<evidence type="ECO:0000256" key="1">
    <source>
        <dbReference type="ARBA" id="ARBA00009995"/>
    </source>
</evidence>
<dbReference type="EMBL" id="CM031818">
    <property type="protein sequence ID" value="KAG6640051.1"/>
    <property type="molecule type" value="Genomic_DNA"/>
</dbReference>
<reference evidence="3" key="1">
    <citation type="submission" date="2020-12" db="EMBL/GenBank/DDBJ databases">
        <title>WGS assembly of Carya illinoinensis cv. Pawnee.</title>
        <authorList>
            <person name="Platts A."/>
            <person name="Shu S."/>
            <person name="Wright S."/>
            <person name="Barry K."/>
            <person name="Edger P."/>
            <person name="Pires J.C."/>
            <person name="Schmutz J."/>
        </authorList>
    </citation>
    <scope>NUCLEOTIDE SEQUENCE</scope>
    <source>
        <tissue evidence="3">Leaf</tissue>
    </source>
</reference>
<dbReference type="Proteomes" id="UP000811609">
    <property type="component" value="Chromosome 10"/>
</dbReference>
<dbReference type="CDD" id="cd03784">
    <property type="entry name" value="GT1_Gtf-like"/>
    <property type="match status" value="1"/>
</dbReference>
<evidence type="ECO:0000256" key="2">
    <source>
        <dbReference type="ARBA" id="ARBA00022679"/>
    </source>
</evidence>
<dbReference type="PANTHER" id="PTHR11926:SF1188">
    <property type="entry name" value="FAMILY PROTEIN, PUTATIVE-RELATED"/>
    <property type="match status" value="1"/>
</dbReference>
<dbReference type="AlphaFoldDB" id="A0A8T1PEK8"/>
<keyword evidence="2" id="KW-0808">Transferase</keyword>
<dbReference type="PANTHER" id="PTHR11926">
    <property type="entry name" value="GLUCOSYL/GLUCURONOSYL TRANSFERASES"/>
    <property type="match status" value="1"/>
</dbReference>
<accession>A0A8T1PEK8</accession>
<dbReference type="GO" id="GO:0080043">
    <property type="term" value="F:quercetin 3-O-glucosyltransferase activity"/>
    <property type="evidence" value="ECO:0007669"/>
    <property type="project" value="TreeGrafter"/>
</dbReference>
<dbReference type="GO" id="GO:0080044">
    <property type="term" value="F:quercetin 7-O-glucosyltransferase activity"/>
    <property type="evidence" value="ECO:0007669"/>
    <property type="project" value="TreeGrafter"/>
</dbReference>
<dbReference type="InterPro" id="IPR002213">
    <property type="entry name" value="UDP_glucos_trans"/>
</dbReference>
<organism evidence="3 4">
    <name type="scientific">Carya illinoinensis</name>
    <name type="common">Pecan</name>
    <dbReference type="NCBI Taxonomy" id="32201"/>
    <lineage>
        <taxon>Eukaryota</taxon>
        <taxon>Viridiplantae</taxon>
        <taxon>Streptophyta</taxon>
        <taxon>Embryophyta</taxon>
        <taxon>Tracheophyta</taxon>
        <taxon>Spermatophyta</taxon>
        <taxon>Magnoliopsida</taxon>
        <taxon>eudicotyledons</taxon>
        <taxon>Gunneridae</taxon>
        <taxon>Pentapetalae</taxon>
        <taxon>rosids</taxon>
        <taxon>fabids</taxon>
        <taxon>Fagales</taxon>
        <taxon>Juglandaceae</taxon>
        <taxon>Carya</taxon>
    </lineage>
</organism>
<comment type="similarity">
    <text evidence="1">Belongs to the UDP-glycosyltransferase family.</text>
</comment>
<proteinExistence type="inferred from homology"/>
<gene>
    <name evidence="3" type="ORF">CIPAW_10G144900</name>
</gene>
<evidence type="ECO:0000313" key="3">
    <source>
        <dbReference type="EMBL" id="KAG6640051.1"/>
    </source>
</evidence>
<protein>
    <submittedName>
        <fullName evidence="3">Uncharacterized protein</fullName>
    </submittedName>
</protein>
<sequence length="305" mass="34603">MTNADESCLPNGYMDTTIDWIPGLKIIRLKDLPNFPFTLNPNDAMLNYLLKMIEKTLKASAIVMNSFDALEHEALDALSPMFAPIYSIGPLFLLLNQIPQKDLVSNIDSNLWKYEANCLEWLNSKELDSVIYINFGSVANLTPPLMVKLAWGLANSKKAFLWLIRPNMMKDASQIVPYHEFVTETKNRGIILSWCPQEHVLSHPSIGGFLTHSGWNSMLESMCAGKTNCRFAYVEWGIGMEVDCNVKRDEVERLVRELMDGEKGREMRKHAIEWKKMAEEATSSKGSSNLNMDKVVNEVLLQLNP</sequence>
<evidence type="ECO:0000313" key="4">
    <source>
        <dbReference type="Proteomes" id="UP000811609"/>
    </source>
</evidence>
<comment type="caution">
    <text evidence="3">The sequence shown here is derived from an EMBL/GenBank/DDBJ whole genome shotgun (WGS) entry which is preliminary data.</text>
</comment>
<dbReference type="Pfam" id="PF00201">
    <property type="entry name" value="UDPGT"/>
    <property type="match status" value="1"/>
</dbReference>
<keyword evidence="4" id="KW-1185">Reference proteome</keyword>